<keyword evidence="2" id="KW-1185">Reference proteome</keyword>
<dbReference type="RefSeq" id="WP_054532721.1">
    <property type="nucleotide sequence ID" value="NZ_LGKP01000005.1"/>
</dbReference>
<evidence type="ECO:0000313" key="1">
    <source>
        <dbReference type="EMBL" id="KPL91426.1"/>
    </source>
</evidence>
<evidence type="ECO:0000313" key="2">
    <source>
        <dbReference type="Proteomes" id="UP000050277"/>
    </source>
</evidence>
<accession>A0A0N8GT89</accession>
<organism evidence="1 2">
    <name type="scientific">Herpetosiphon geysericola</name>
    <dbReference type="NCBI Taxonomy" id="70996"/>
    <lineage>
        <taxon>Bacteria</taxon>
        <taxon>Bacillati</taxon>
        <taxon>Chloroflexota</taxon>
        <taxon>Chloroflexia</taxon>
        <taxon>Herpetosiphonales</taxon>
        <taxon>Herpetosiphonaceae</taxon>
        <taxon>Herpetosiphon</taxon>
    </lineage>
</organism>
<protein>
    <recommendedName>
        <fullName evidence="3">Orc1-like AAA ATPase domain-containing protein</fullName>
    </recommendedName>
</protein>
<dbReference type="AlphaFoldDB" id="A0A0N8GT89"/>
<dbReference type="EMBL" id="LGKP01000005">
    <property type="protein sequence ID" value="KPL91426.1"/>
    <property type="molecule type" value="Genomic_DNA"/>
</dbReference>
<evidence type="ECO:0008006" key="3">
    <source>
        <dbReference type="Google" id="ProtNLM"/>
    </source>
</evidence>
<name>A0A0N8GT89_9CHLR</name>
<dbReference type="SUPFAM" id="SSF52540">
    <property type="entry name" value="P-loop containing nucleoside triphosphate hydrolases"/>
    <property type="match status" value="1"/>
</dbReference>
<dbReference type="STRING" id="70996.SE18_01870"/>
<dbReference type="Proteomes" id="UP000050277">
    <property type="component" value="Unassembled WGS sequence"/>
</dbReference>
<dbReference type="InterPro" id="IPR027417">
    <property type="entry name" value="P-loop_NTPase"/>
</dbReference>
<comment type="caution">
    <text evidence="1">The sequence shown here is derived from an EMBL/GenBank/DDBJ whole genome shotgun (WGS) entry which is preliminary data.</text>
</comment>
<sequence>MQSIDKLFVNREKQTAGFIKMLQGQTPKRIMLIEASGGLGKSWTVEFMRVECQRRGIPNTEIDFADSIVFDFLALLRRARDGFGIAAFNLFTQAINEVTQPTVRIETGAANTNAINNLLGQSNTFSGSNVNVGEVIAGNVIKDNSFVINADNAVVRQALQDRLSGAFFACLASLTSQGPLCFFFDTYDKVTVEAEAWLMGHLLPQIRDGLITNVVVVIAGRSVPKLDNQWDHLIARTGLDLLSEPHVKEYLVQRRGLNDDPNVIKALFQGSTGQPQLLAMLADNILRSQASGGDDDWL</sequence>
<proteinExistence type="predicted"/>
<gene>
    <name evidence="1" type="ORF">SE18_01870</name>
</gene>
<dbReference type="OrthoDB" id="147065at2"/>
<reference evidence="1 2" key="1">
    <citation type="submission" date="2015-07" db="EMBL/GenBank/DDBJ databases">
        <title>Whole genome sequence of Herpetosiphon geysericola DSM 7119.</title>
        <authorList>
            <person name="Hemp J."/>
            <person name="Ward L.M."/>
            <person name="Pace L.A."/>
            <person name="Fischer W.W."/>
        </authorList>
    </citation>
    <scope>NUCLEOTIDE SEQUENCE [LARGE SCALE GENOMIC DNA]</scope>
    <source>
        <strain evidence="1 2">DSM 7119</strain>
    </source>
</reference>